<protein>
    <submittedName>
        <fullName evidence="2">Uncharacterized protein</fullName>
    </submittedName>
</protein>
<dbReference type="EMBL" id="HBUF01340168">
    <property type="protein sequence ID" value="CAG6701855.1"/>
    <property type="molecule type" value="Transcribed_RNA"/>
</dbReference>
<accession>A0A8D8VHH4</accession>
<dbReference type="EMBL" id="HBUF01214828">
    <property type="protein sequence ID" value="CAG6666655.1"/>
    <property type="molecule type" value="Transcribed_RNA"/>
</dbReference>
<feature type="region of interest" description="Disordered" evidence="1">
    <location>
        <begin position="48"/>
        <end position="72"/>
    </location>
</feature>
<reference evidence="2" key="1">
    <citation type="submission" date="2021-05" db="EMBL/GenBank/DDBJ databases">
        <authorList>
            <person name="Alioto T."/>
            <person name="Alioto T."/>
            <person name="Gomez Garrido J."/>
        </authorList>
    </citation>
    <scope>NUCLEOTIDE SEQUENCE</scope>
</reference>
<dbReference type="EMBL" id="HBUF01639180">
    <property type="protein sequence ID" value="CAG6784687.1"/>
    <property type="molecule type" value="Transcribed_RNA"/>
</dbReference>
<dbReference type="EMBL" id="HBUF01060581">
    <property type="protein sequence ID" value="CAG6625667.1"/>
    <property type="molecule type" value="Transcribed_RNA"/>
</dbReference>
<dbReference type="EMBL" id="HBUF01639177">
    <property type="protein sequence ID" value="CAG6784679.1"/>
    <property type="molecule type" value="Transcribed_RNA"/>
</dbReference>
<dbReference type="EMBL" id="HBUF01639181">
    <property type="protein sequence ID" value="CAG6784690.1"/>
    <property type="molecule type" value="Transcribed_RNA"/>
</dbReference>
<sequence length="145" mass="15876">MCLSSHRDPSVSVQFSSLLRTRVPLPLLDDSPLEHSPIRSRLHSESPVSLWSPTHTLTTSQSPRLPTSTSPSLLSATLSPHCDLSTLLSRATPSLHTRSVSCGGCWHVRFSGSVEPSHVNPSGMLLSICSSTVTLRRLRRKSKRE</sequence>
<dbReference type="EMBL" id="HBUF01340170">
    <property type="protein sequence ID" value="CAG6701861.1"/>
    <property type="molecule type" value="Transcribed_RNA"/>
</dbReference>
<dbReference type="EMBL" id="HBUF01639179">
    <property type="protein sequence ID" value="CAG6784684.1"/>
    <property type="molecule type" value="Transcribed_RNA"/>
</dbReference>
<dbReference type="EMBL" id="HBUF01639178">
    <property type="protein sequence ID" value="CAG6784682.1"/>
    <property type="molecule type" value="Transcribed_RNA"/>
</dbReference>
<dbReference type="EMBL" id="HBUF01060583">
    <property type="protein sequence ID" value="CAG6625683.1"/>
    <property type="molecule type" value="Transcribed_RNA"/>
</dbReference>
<evidence type="ECO:0000313" key="2">
    <source>
        <dbReference type="EMBL" id="CAG6625693.1"/>
    </source>
</evidence>
<evidence type="ECO:0000256" key="1">
    <source>
        <dbReference type="SAM" id="MobiDB-lite"/>
    </source>
</evidence>
<dbReference type="EMBL" id="HBUF01060585">
    <property type="protein sequence ID" value="CAG6625693.1"/>
    <property type="molecule type" value="Transcribed_RNA"/>
</dbReference>
<proteinExistence type="predicted"/>
<dbReference type="AlphaFoldDB" id="A0A8D8VHH4"/>
<dbReference type="EMBL" id="HBUF01060584">
    <property type="protein sequence ID" value="CAG6625691.1"/>
    <property type="molecule type" value="Transcribed_RNA"/>
</dbReference>
<dbReference type="EMBL" id="HBUF01639182">
    <property type="protein sequence ID" value="CAG6784693.1"/>
    <property type="molecule type" value="Transcribed_RNA"/>
</dbReference>
<organism evidence="2">
    <name type="scientific">Cacopsylla melanoneura</name>
    <dbReference type="NCBI Taxonomy" id="428564"/>
    <lineage>
        <taxon>Eukaryota</taxon>
        <taxon>Metazoa</taxon>
        <taxon>Ecdysozoa</taxon>
        <taxon>Arthropoda</taxon>
        <taxon>Hexapoda</taxon>
        <taxon>Insecta</taxon>
        <taxon>Pterygota</taxon>
        <taxon>Neoptera</taxon>
        <taxon>Paraneoptera</taxon>
        <taxon>Hemiptera</taxon>
        <taxon>Sternorrhyncha</taxon>
        <taxon>Psylloidea</taxon>
        <taxon>Psyllidae</taxon>
        <taxon>Psyllinae</taxon>
        <taxon>Cacopsylla</taxon>
    </lineage>
</organism>
<name>A0A8D8VHH4_9HEMI</name>
<feature type="compositionally biased region" description="Low complexity" evidence="1">
    <location>
        <begin position="56"/>
        <end position="72"/>
    </location>
</feature>
<dbReference type="EMBL" id="HBUF01060582">
    <property type="protein sequence ID" value="CAG6625675.1"/>
    <property type="molecule type" value="Transcribed_RNA"/>
</dbReference>
<dbReference type="EMBL" id="HBUF01340169">
    <property type="protein sequence ID" value="CAG6701858.1"/>
    <property type="molecule type" value="Transcribed_RNA"/>
</dbReference>
<dbReference type="EMBL" id="HBUF01214829">
    <property type="protein sequence ID" value="CAG6666658.1"/>
    <property type="molecule type" value="Transcribed_RNA"/>
</dbReference>